<evidence type="ECO:0000313" key="7">
    <source>
        <dbReference type="EMBL" id="RDW81838.1"/>
    </source>
</evidence>
<feature type="transmembrane region" description="Helical" evidence="6">
    <location>
        <begin position="69"/>
        <end position="90"/>
    </location>
</feature>
<feature type="transmembrane region" description="Helical" evidence="6">
    <location>
        <begin position="226"/>
        <end position="244"/>
    </location>
</feature>
<evidence type="ECO:0000313" key="8">
    <source>
        <dbReference type="Proteomes" id="UP000256645"/>
    </source>
</evidence>
<protein>
    <submittedName>
        <fullName evidence="7">Uncharacterized protein</fullName>
    </submittedName>
</protein>
<gene>
    <name evidence="7" type="ORF">BP6252_02950</name>
</gene>
<dbReference type="AlphaFoldDB" id="A0A3D8S6D8"/>
<keyword evidence="3 6" id="KW-0812">Transmembrane</keyword>
<dbReference type="EMBL" id="PDLM01000003">
    <property type="protein sequence ID" value="RDW81838.1"/>
    <property type="molecule type" value="Genomic_DNA"/>
</dbReference>
<feature type="transmembrane region" description="Helical" evidence="6">
    <location>
        <begin position="367"/>
        <end position="389"/>
    </location>
</feature>
<accession>A0A3D8S6D8</accession>
<proteinExistence type="predicted"/>
<keyword evidence="4 6" id="KW-1133">Transmembrane helix</keyword>
<dbReference type="PIRSF" id="PIRSF006060">
    <property type="entry name" value="AA_transporter"/>
    <property type="match status" value="1"/>
</dbReference>
<evidence type="ECO:0000256" key="1">
    <source>
        <dbReference type="ARBA" id="ARBA00004141"/>
    </source>
</evidence>
<organism evidence="7 8">
    <name type="scientific">Coleophoma cylindrospora</name>
    <dbReference type="NCBI Taxonomy" id="1849047"/>
    <lineage>
        <taxon>Eukaryota</taxon>
        <taxon>Fungi</taxon>
        <taxon>Dikarya</taxon>
        <taxon>Ascomycota</taxon>
        <taxon>Pezizomycotina</taxon>
        <taxon>Leotiomycetes</taxon>
        <taxon>Helotiales</taxon>
        <taxon>Dermateaceae</taxon>
        <taxon>Coleophoma</taxon>
    </lineage>
</organism>
<dbReference type="Proteomes" id="UP000256645">
    <property type="component" value="Unassembled WGS sequence"/>
</dbReference>
<dbReference type="PANTHER" id="PTHR45649:SF26">
    <property type="entry name" value="OS04G0435100 PROTEIN"/>
    <property type="match status" value="1"/>
</dbReference>
<evidence type="ECO:0000256" key="5">
    <source>
        <dbReference type="ARBA" id="ARBA00023136"/>
    </source>
</evidence>
<dbReference type="Gene3D" id="1.20.1740.10">
    <property type="entry name" value="Amino acid/polyamine transporter I"/>
    <property type="match status" value="1"/>
</dbReference>
<feature type="transmembrane region" description="Helical" evidence="6">
    <location>
        <begin position="464"/>
        <end position="482"/>
    </location>
</feature>
<evidence type="ECO:0000256" key="3">
    <source>
        <dbReference type="ARBA" id="ARBA00022692"/>
    </source>
</evidence>
<sequence>MTQWDPNYFQKDEEKLKELGYKQQLVRNLGPIQNFGISFSIITVFVSVTTMFSYGLLAGGPATMTISWIVVSFFSCMVALSMAEIVSALPTSGGPYYWAATLAPPKVSRFNLFGLISSNTSLTYGLTQLISNAILVKTDYMVTKSQNIGLCAAILLSWAIMNTVGRPFLRYLLYYSILLNSVGLVVFAIAVLVKAPKYQSASFVFTRFFDFTGPTREDGWSTIASPAYVACIGAYMSLSSFYGYDGSAHLAEETLQAAWTVPVGIITSVVLSALLGFFLLVALLFSIQDTNLFDMLQYKNPVLYILVESFGKNGALALFSLPIMCSWYCGLYLTTSNSRLIWAFSRDHGLPYFFNKVNERFMSPMRAVGLSTCLSFLLCLSSLGSAVAFTAASSMAIMAVLLSYGIPIFLKLIGHGNFCLRKGPFQLGRASYAISFISIVWIMFSCVIVSLPTATPVTKQTLNYGPIGVSIIFILATGGWLLKAQRVFVGPVKNWTPMDISNYMGSAANKT</sequence>
<dbReference type="PANTHER" id="PTHR45649">
    <property type="entry name" value="AMINO-ACID PERMEASE BAT1"/>
    <property type="match status" value="1"/>
</dbReference>
<evidence type="ECO:0000256" key="2">
    <source>
        <dbReference type="ARBA" id="ARBA00022448"/>
    </source>
</evidence>
<keyword evidence="8" id="KW-1185">Reference proteome</keyword>
<dbReference type="InterPro" id="IPR002293">
    <property type="entry name" value="AA/rel_permease1"/>
</dbReference>
<dbReference type="OrthoDB" id="10054429at2759"/>
<feature type="transmembrane region" description="Helical" evidence="6">
    <location>
        <begin position="395"/>
        <end position="420"/>
    </location>
</feature>
<feature type="transmembrane region" description="Helical" evidence="6">
    <location>
        <begin position="171"/>
        <end position="193"/>
    </location>
</feature>
<comment type="subcellular location">
    <subcellularLocation>
        <location evidence="1">Membrane</location>
        <topology evidence="1">Multi-pass membrane protein</topology>
    </subcellularLocation>
</comment>
<feature type="transmembrane region" description="Helical" evidence="6">
    <location>
        <begin position="264"/>
        <end position="287"/>
    </location>
</feature>
<evidence type="ECO:0000256" key="4">
    <source>
        <dbReference type="ARBA" id="ARBA00022989"/>
    </source>
</evidence>
<dbReference type="STRING" id="1849047.A0A3D8S6D8"/>
<name>A0A3D8S6D8_9HELO</name>
<feature type="transmembrane region" description="Helical" evidence="6">
    <location>
        <begin position="432"/>
        <end position="452"/>
    </location>
</feature>
<feature type="transmembrane region" description="Helical" evidence="6">
    <location>
        <begin position="110"/>
        <end position="135"/>
    </location>
</feature>
<reference evidence="7 8" key="1">
    <citation type="journal article" date="2018" name="IMA Fungus">
        <title>IMA Genome-F 9: Draft genome sequence of Annulohypoxylon stygium, Aspergillus mulundensis, Berkeleyomyces basicola (syn. Thielaviopsis basicola), Ceratocystis smalleyi, two Cercospora beticola strains, Coleophoma cylindrospora, Fusarium fracticaudum, Phialophora cf. hyalina, and Morchella septimelata.</title>
        <authorList>
            <person name="Wingfield B.D."/>
            <person name="Bills G.F."/>
            <person name="Dong Y."/>
            <person name="Huang W."/>
            <person name="Nel W.J."/>
            <person name="Swalarsk-Parry B.S."/>
            <person name="Vaghefi N."/>
            <person name="Wilken P.M."/>
            <person name="An Z."/>
            <person name="de Beer Z.W."/>
            <person name="De Vos L."/>
            <person name="Chen L."/>
            <person name="Duong T.A."/>
            <person name="Gao Y."/>
            <person name="Hammerbacher A."/>
            <person name="Kikkert J.R."/>
            <person name="Li Y."/>
            <person name="Li H."/>
            <person name="Li K."/>
            <person name="Li Q."/>
            <person name="Liu X."/>
            <person name="Ma X."/>
            <person name="Naidoo K."/>
            <person name="Pethybridge S.J."/>
            <person name="Sun J."/>
            <person name="Steenkamp E.T."/>
            <person name="van der Nest M.A."/>
            <person name="van Wyk S."/>
            <person name="Wingfield M.J."/>
            <person name="Xiong C."/>
            <person name="Yue Q."/>
            <person name="Zhang X."/>
        </authorList>
    </citation>
    <scope>NUCLEOTIDE SEQUENCE [LARGE SCALE GENOMIC DNA]</scope>
    <source>
        <strain evidence="7 8">BP6252</strain>
    </source>
</reference>
<comment type="caution">
    <text evidence="7">The sequence shown here is derived from an EMBL/GenBank/DDBJ whole genome shotgun (WGS) entry which is preliminary data.</text>
</comment>
<keyword evidence="2" id="KW-0813">Transport</keyword>
<keyword evidence="5 6" id="KW-0472">Membrane</keyword>
<dbReference type="Pfam" id="PF13520">
    <property type="entry name" value="AA_permease_2"/>
    <property type="match status" value="1"/>
</dbReference>
<dbReference type="GO" id="GO:0022857">
    <property type="term" value="F:transmembrane transporter activity"/>
    <property type="evidence" value="ECO:0007669"/>
    <property type="project" value="InterPro"/>
</dbReference>
<evidence type="ECO:0000256" key="6">
    <source>
        <dbReference type="SAM" id="Phobius"/>
    </source>
</evidence>
<feature type="transmembrane region" description="Helical" evidence="6">
    <location>
        <begin position="35"/>
        <end position="57"/>
    </location>
</feature>
<dbReference type="GO" id="GO:0016020">
    <property type="term" value="C:membrane"/>
    <property type="evidence" value="ECO:0007669"/>
    <property type="project" value="UniProtKB-SubCell"/>
</dbReference>